<organism evidence="1 2">
    <name type="scientific">Streptomyces zaomyceticus</name>
    <dbReference type="NCBI Taxonomy" id="68286"/>
    <lineage>
        <taxon>Bacteria</taxon>
        <taxon>Bacillati</taxon>
        <taxon>Actinomycetota</taxon>
        <taxon>Actinomycetes</taxon>
        <taxon>Kitasatosporales</taxon>
        <taxon>Streptomycetaceae</taxon>
        <taxon>Streptomyces</taxon>
    </lineage>
</organism>
<dbReference type="EMBL" id="CP108188">
    <property type="protein sequence ID" value="WTR75049.1"/>
    <property type="molecule type" value="Genomic_DNA"/>
</dbReference>
<dbReference type="RefSeq" id="WP_398171322.1">
    <property type="nucleotide sequence ID" value="NZ_CP108188.1"/>
</dbReference>
<name>A0ABZ1LPL9_9ACTN</name>
<evidence type="ECO:0000313" key="2">
    <source>
        <dbReference type="Proteomes" id="UP001622594"/>
    </source>
</evidence>
<gene>
    <name evidence="1" type="ORF">OG814_40200</name>
</gene>
<sequence length="102" mass="11033">MMATSPDGARRVALEAQMAAISITDIKARTDRYAAGVEACWFTDPKTVPWLDAVPSVQITRPEDGGPVQITADAARFEQEWCHDRADCDWHSGCVEGAVPSG</sequence>
<protein>
    <submittedName>
        <fullName evidence="1">Uncharacterized protein</fullName>
    </submittedName>
</protein>
<dbReference type="Proteomes" id="UP001622594">
    <property type="component" value="Chromosome"/>
</dbReference>
<accession>A0ABZ1LPL9</accession>
<evidence type="ECO:0000313" key="1">
    <source>
        <dbReference type="EMBL" id="WTR75049.1"/>
    </source>
</evidence>
<keyword evidence="2" id="KW-1185">Reference proteome</keyword>
<reference evidence="1 2" key="1">
    <citation type="submission" date="2022-10" db="EMBL/GenBank/DDBJ databases">
        <title>The complete genomes of actinobacterial strains from the NBC collection.</title>
        <authorList>
            <person name="Joergensen T.S."/>
            <person name="Alvarez Arevalo M."/>
            <person name="Sterndorff E.B."/>
            <person name="Faurdal D."/>
            <person name="Vuksanovic O."/>
            <person name="Mourched A.-S."/>
            <person name="Charusanti P."/>
            <person name="Shaw S."/>
            <person name="Blin K."/>
            <person name="Weber T."/>
        </authorList>
    </citation>
    <scope>NUCLEOTIDE SEQUENCE [LARGE SCALE GENOMIC DNA]</scope>
    <source>
        <strain evidence="1 2">NBC_00123</strain>
    </source>
</reference>
<proteinExistence type="predicted"/>